<evidence type="ECO:0000313" key="2">
    <source>
        <dbReference type="EMBL" id="MBJ7538228.1"/>
    </source>
</evidence>
<dbReference type="AlphaFoldDB" id="A0A934JPG0"/>
<proteinExistence type="predicted"/>
<keyword evidence="3" id="KW-1185">Reference proteome</keyword>
<reference evidence="2" key="1">
    <citation type="submission" date="2020-12" db="EMBL/GenBank/DDBJ databases">
        <title>Marinomonas arctica sp. nov., a psychrotolerant bacterium isolated from the Arctic.</title>
        <authorList>
            <person name="Zhang Y."/>
        </authorList>
    </citation>
    <scope>NUCLEOTIDE SEQUENCE</scope>
    <source>
        <strain evidence="2">C1424</strain>
    </source>
</reference>
<dbReference type="InterPro" id="IPR009998">
    <property type="entry name" value="YfaZ"/>
</dbReference>
<gene>
    <name evidence="2" type="ORF">I8J31_11130</name>
</gene>
<feature type="signal peptide" evidence="1">
    <location>
        <begin position="1"/>
        <end position="22"/>
    </location>
</feature>
<feature type="chain" id="PRO_5036990791" description="YfaZ" evidence="1">
    <location>
        <begin position="23"/>
        <end position="189"/>
    </location>
</feature>
<sequence length="189" mass="20472">MTQTKQALLIAAGILSSSWVLASSADLNLTNDKANAAVTLNIDKAAVSVGGMYDEGDNTSYVFMGLGVEDAEANGPLAVGIGLRGYAIDTDRDSGRDTSAAVGVGGWYRYTFPQANRLSLYASGYYSPQILTISNADHVYNYEARLEYMTMRNARAYIRYSKMVVVFDDANESRKELDHGFSIGASVDF</sequence>
<dbReference type="EMBL" id="JAEMNX010000011">
    <property type="protein sequence ID" value="MBJ7538228.1"/>
    <property type="molecule type" value="Genomic_DNA"/>
</dbReference>
<dbReference type="Proteomes" id="UP000628710">
    <property type="component" value="Unassembled WGS sequence"/>
</dbReference>
<evidence type="ECO:0008006" key="4">
    <source>
        <dbReference type="Google" id="ProtNLM"/>
    </source>
</evidence>
<evidence type="ECO:0000256" key="1">
    <source>
        <dbReference type="SAM" id="SignalP"/>
    </source>
</evidence>
<dbReference type="RefSeq" id="WP_199468633.1">
    <property type="nucleotide sequence ID" value="NZ_JAEMNX010000011.1"/>
</dbReference>
<dbReference type="Pfam" id="PF07437">
    <property type="entry name" value="YfaZ"/>
    <property type="match status" value="1"/>
</dbReference>
<name>A0A934JPG0_9GAMM</name>
<evidence type="ECO:0000313" key="3">
    <source>
        <dbReference type="Proteomes" id="UP000628710"/>
    </source>
</evidence>
<protein>
    <recommendedName>
        <fullName evidence="4">YfaZ</fullName>
    </recommendedName>
</protein>
<keyword evidence="1" id="KW-0732">Signal</keyword>
<organism evidence="2 3">
    <name type="scientific">Marinomonas transparens</name>
    <dbReference type="NCBI Taxonomy" id="2795388"/>
    <lineage>
        <taxon>Bacteria</taxon>
        <taxon>Pseudomonadati</taxon>
        <taxon>Pseudomonadota</taxon>
        <taxon>Gammaproteobacteria</taxon>
        <taxon>Oceanospirillales</taxon>
        <taxon>Oceanospirillaceae</taxon>
        <taxon>Marinomonas</taxon>
    </lineage>
</organism>
<comment type="caution">
    <text evidence="2">The sequence shown here is derived from an EMBL/GenBank/DDBJ whole genome shotgun (WGS) entry which is preliminary data.</text>
</comment>
<accession>A0A934JPG0</accession>